<keyword evidence="1" id="KW-1015">Disulfide bond</keyword>
<evidence type="ECO:0000259" key="3">
    <source>
        <dbReference type="PROSITE" id="PS50948"/>
    </source>
</evidence>
<sequence>MHLVYIGSKDEQEFLANNLPAPNFDYWIGLSSVTWLDGSSLTYSNFAADSHIISNNGMCFVINRDKSYQWLDDDCNIEHHYICEREEGHTSFKNFRLLASNVAHIDAYVLSSFTVSSMIECSQLCLTDVRCSCYTFIACKGLCLLGEECLATSTFAFERRIGATFYSALLED</sequence>
<dbReference type="InterPro" id="IPR050111">
    <property type="entry name" value="C-type_lectin/snaclec_domain"/>
</dbReference>
<evidence type="ECO:0000256" key="1">
    <source>
        <dbReference type="ARBA" id="ARBA00023157"/>
    </source>
</evidence>
<evidence type="ECO:0000313" key="4">
    <source>
        <dbReference type="EnsemblMetazoa" id="XP_030852963"/>
    </source>
</evidence>
<dbReference type="InterPro" id="IPR003609">
    <property type="entry name" value="Pan_app"/>
</dbReference>
<dbReference type="Gene3D" id="3.10.100.10">
    <property type="entry name" value="Mannose-Binding Protein A, subunit A"/>
    <property type="match status" value="1"/>
</dbReference>
<reference evidence="5" key="1">
    <citation type="submission" date="2015-02" db="EMBL/GenBank/DDBJ databases">
        <title>Genome sequencing for Strongylocentrotus purpuratus.</title>
        <authorList>
            <person name="Murali S."/>
            <person name="Liu Y."/>
            <person name="Vee V."/>
            <person name="English A."/>
            <person name="Wang M."/>
            <person name="Skinner E."/>
            <person name="Han Y."/>
            <person name="Muzny D.M."/>
            <person name="Worley K.C."/>
            <person name="Gibbs R.A."/>
        </authorList>
    </citation>
    <scope>NUCLEOTIDE SEQUENCE</scope>
</reference>
<reference evidence="4" key="2">
    <citation type="submission" date="2021-01" db="UniProtKB">
        <authorList>
            <consortium name="EnsemblMetazoa"/>
        </authorList>
    </citation>
    <scope>IDENTIFICATION</scope>
</reference>
<dbReference type="CDD" id="cd00037">
    <property type="entry name" value="CLECT"/>
    <property type="match status" value="1"/>
</dbReference>
<proteinExistence type="predicted"/>
<dbReference type="AlphaFoldDB" id="A0A7M7PLS2"/>
<dbReference type="PROSITE" id="PS00615">
    <property type="entry name" value="C_TYPE_LECTIN_1"/>
    <property type="match status" value="1"/>
</dbReference>
<dbReference type="OrthoDB" id="8950604at2759"/>
<dbReference type="InterPro" id="IPR001304">
    <property type="entry name" value="C-type_lectin-like"/>
</dbReference>
<dbReference type="KEGG" id="spu:115929037"/>
<evidence type="ECO:0000259" key="2">
    <source>
        <dbReference type="PROSITE" id="PS50041"/>
    </source>
</evidence>
<dbReference type="Pfam" id="PF00059">
    <property type="entry name" value="Lectin_C"/>
    <property type="match status" value="1"/>
</dbReference>
<dbReference type="InterPro" id="IPR016187">
    <property type="entry name" value="CTDL_fold"/>
</dbReference>
<organism evidence="4 5">
    <name type="scientific">Strongylocentrotus purpuratus</name>
    <name type="common">Purple sea urchin</name>
    <dbReference type="NCBI Taxonomy" id="7668"/>
    <lineage>
        <taxon>Eukaryota</taxon>
        <taxon>Metazoa</taxon>
        <taxon>Echinodermata</taxon>
        <taxon>Eleutherozoa</taxon>
        <taxon>Echinozoa</taxon>
        <taxon>Echinoidea</taxon>
        <taxon>Euechinoidea</taxon>
        <taxon>Echinacea</taxon>
        <taxon>Camarodonta</taxon>
        <taxon>Echinidea</taxon>
        <taxon>Strongylocentrotidae</taxon>
        <taxon>Strongylocentrotus</taxon>
    </lineage>
</organism>
<feature type="domain" description="C-type lectin" evidence="2">
    <location>
        <begin position="1"/>
        <end position="84"/>
    </location>
</feature>
<dbReference type="InParanoid" id="A0A7M7PLS2"/>
<feature type="domain" description="Apple" evidence="3">
    <location>
        <begin position="83"/>
        <end position="170"/>
    </location>
</feature>
<dbReference type="PROSITE" id="PS50948">
    <property type="entry name" value="PAN"/>
    <property type="match status" value="1"/>
</dbReference>
<dbReference type="PROSITE" id="PS50041">
    <property type="entry name" value="C_TYPE_LECTIN_2"/>
    <property type="match status" value="1"/>
</dbReference>
<dbReference type="GeneID" id="115929037"/>
<evidence type="ECO:0000313" key="5">
    <source>
        <dbReference type="Proteomes" id="UP000007110"/>
    </source>
</evidence>
<dbReference type="EnsemblMetazoa" id="XM_030997103">
    <property type="protein sequence ID" value="XP_030852963"/>
    <property type="gene ID" value="LOC115929037"/>
</dbReference>
<protein>
    <recommendedName>
        <fullName evidence="6">C-type lectin domain-containing protein</fullName>
    </recommendedName>
</protein>
<dbReference type="Proteomes" id="UP000007110">
    <property type="component" value="Unassembled WGS sequence"/>
</dbReference>
<evidence type="ECO:0008006" key="6">
    <source>
        <dbReference type="Google" id="ProtNLM"/>
    </source>
</evidence>
<dbReference type="PANTHER" id="PTHR22803">
    <property type="entry name" value="MANNOSE, PHOSPHOLIPASE, LECTIN RECEPTOR RELATED"/>
    <property type="match status" value="1"/>
</dbReference>
<name>A0A7M7PLS2_STRPU</name>
<dbReference type="InterPro" id="IPR018378">
    <property type="entry name" value="C-type_lectin_CS"/>
</dbReference>
<dbReference type="SUPFAM" id="SSF56436">
    <property type="entry name" value="C-type lectin-like"/>
    <property type="match status" value="1"/>
</dbReference>
<keyword evidence="5" id="KW-1185">Reference proteome</keyword>
<dbReference type="RefSeq" id="XP_030852963.1">
    <property type="nucleotide sequence ID" value="XM_030997103.1"/>
</dbReference>
<dbReference type="InterPro" id="IPR016186">
    <property type="entry name" value="C-type_lectin-like/link_sf"/>
</dbReference>
<accession>A0A7M7PLS2</accession>